<evidence type="ECO:0000313" key="1">
    <source>
        <dbReference type="EMBL" id="PAB59749.1"/>
    </source>
</evidence>
<dbReference type="AlphaFoldDB" id="A0A267MJK1"/>
<dbReference type="Pfam" id="PF06949">
    <property type="entry name" value="DUF1292"/>
    <property type="match status" value="1"/>
</dbReference>
<name>A0A267MJK1_9FIRM</name>
<protein>
    <recommendedName>
        <fullName evidence="3">DUF1292 domain-containing protein</fullName>
    </recommendedName>
</protein>
<evidence type="ECO:0000313" key="2">
    <source>
        <dbReference type="Proteomes" id="UP000216024"/>
    </source>
</evidence>
<dbReference type="OrthoDB" id="9796509at2"/>
<evidence type="ECO:0008006" key="3">
    <source>
        <dbReference type="Google" id="ProtNLM"/>
    </source>
</evidence>
<keyword evidence="2" id="KW-1185">Reference proteome</keyword>
<proteinExistence type="predicted"/>
<comment type="caution">
    <text evidence="1">The sequence shown here is derived from an EMBL/GenBank/DDBJ whole genome shotgun (WGS) entry which is preliminary data.</text>
</comment>
<reference evidence="1 2" key="1">
    <citation type="submission" date="2017-06" db="EMBL/GenBank/DDBJ databases">
        <title>Draft genome sequence of anaerobic fermentative bacterium Anaeromicrobium sediminis DY2726D isolated from West Pacific Ocean sediments.</title>
        <authorList>
            <person name="Zeng X."/>
        </authorList>
    </citation>
    <scope>NUCLEOTIDE SEQUENCE [LARGE SCALE GENOMIC DNA]</scope>
    <source>
        <strain evidence="1 2">DY2726D</strain>
    </source>
</reference>
<organism evidence="1 2">
    <name type="scientific">Anaeromicrobium sediminis</name>
    <dbReference type="NCBI Taxonomy" id="1478221"/>
    <lineage>
        <taxon>Bacteria</taxon>
        <taxon>Bacillati</taxon>
        <taxon>Bacillota</taxon>
        <taxon>Clostridia</taxon>
        <taxon>Peptostreptococcales</taxon>
        <taxon>Thermotaleaceae</taxon>
        <taxon>Anaeromicrobium</taxon>
    </lineage>
</organism>
<dbReference type="RefSeq" id="WP_095133240.1">
    <property type="nucleotide sequence ID" value="NZ_NIBG01000006.1"/>
</dbReference>
<sequence>MDNNNKADVIYIEDKDGDDLPCEILAQFEMEGKSYVALLPQGQEEEVYLFGYKETGDRAELSEIKSNDEYESVSEAFFTLY</sequence>
<accession>A0A267MJK1</accession>
<dbReference type="Proteomes" id="UP000216024">
    <property type="component" value="Unassembled WGS sequence"/>
</dbReference>
<dbReference type="InterPro" id="IPR009711">
    <property type="entry name" value="UPF0473"/>
</dbReference>
<dbReference type="EMBL" id="NIBG01000006">
    <property type="protein sequence ID" value="PAB59749.1"/>
    <property type="molecule type" value="Genomic_DNA"/>
</dbReference>
<gene>
    <name evidence="1" type="ORF">CCE28_09290</name>
</gene>